<dbReference type="Proteomes" id="UP000000305">
    <property type="component" value="Unassembled WGS sequence"/>
</dbReference>
<evidence type="ECO:0000313" key="2">
    <source>
        <dbReference type="Proteomes" id="UP000000305"/>
    </source>
</evidence>
<accession>E9FTW9</accession>
<dbReference type="EMBL" id="GL732524">
    <property type="protein sequence ID" value="EFX89569.1"/>
    <property type="molecule type" value="Genomic_DNA"/>
</dbReference>
<dbReference type="InParanoid" id="E9FTW9"/>
<dbReference type="AlphaFoldDB" id="E9FTW9"/>
<sequence length="68" mass="8041">MCATIVYYTEELKHYSAPSYNRGFFFYYTTIDPDCYAAPNRYIEAPKYYTIEVKPIRIDGHYTEAAAY</sequence>
<proteinExistence type="predicted"/>
<dbReference type="HOGENOM" id="CLU_2796547_0_0_1"/>
<gene>
    <name evidence="1" type="ORF">DAPPUDRAFT_310519</name>
</gene>
<organism evidence="1 2">
    <name type="scientific">Daphnia pulex</name>
    <name type="common">Water flea</name>
    <dbReference type="NCBI Taxonomy" id="6669"/>
    <lineage>
        <taxon>Eukaryota</taxon>
        <taxon>Metazoa</taxon>
        <taxon>Ecdysozoa</taxon>
        <taxon>Arthropoda</taxon>
        <taxon>Crustacea</taxon>
        <taxon>Branchiopoda</taxon>
        <taxon>Diplostraca</taxon>
        <taxon>Cladocera</taxon>
        <taxon>Anomopoda</taxon>
        <taxon>Daphniidae</taxon>
        <taxon>Daphnia</taxon>
    </lineage>
</organism>
<keyword evidence="2" id="KW-1185">Reference proteome</keyword>
<name>E9FTW9_DAPPU</name>
<protein>
    <submittedName>
        <fullName evidence="1">Uncharacterized protein</fullName>
    </submittedName>
</protein>
<reference evidence="1 2" key="1">
    <citation type="journal article" date="2011" name="Science">
        <title>The ecoresponsive genome of Daphnia pulex.</title>
        <authorList>
            <person name="Colbourne J.K."/>
            <person name="Pfrender M.E."/>
            <person name="Gilbert D."/>
            <person name="Thomas W.K."/>
            <person name="Tucker A."/>
            <person name="Oakley T.H."/>
            <person name="Tokishita S."/>
            <person name="Aerts A."/>
            <person name="Arnold G.J."/>
            <person name="Basu M.K."/>
            <person name="Bauer D.J."/>
            <person name="Caceres C.E."/>
            <person name="Carmel L."/>
            <person name="Casola C."/>
            <person name="Choi J.H."/>
            <person name="Detter J.C."/>
            <person name="Dong Q."/>
            <person name="Dusheyko S."/>
            <person name="Eads B.D."/>
            <person name="Frohlich T."/>
            <person name="Geiler-Samerotte K.A."/>
            <person name="Gerlach D."/>
            <person name="Hatcher P."/>
            <person name="Jogdeo S."/>
            <person name="Krijgsveld J."/>
            <person name="Kriventseva E.V."/>
            <person name="Kultz D."/>
            <person name="Laforsch C."/>
            <person name="Lindquist E."/>
            <person name="Lopez J."/>
            <person name="Manak J.R."/>
            <person name="Muller J."/>
            <person name="Pangilinan J."/>
            <person name="Patwardhan R.P."/>
            <person name="Pitluck S."/>
            <person name="Pritham E.J."/>
            <person name="Rechtsteiner A."/>
            <person name="Rho M."/>
            <person name="Rogozin I.B."/>
            <person name="Sakarya O."/>
            <person name="Salamov A."/>
            <person name="Schaack S."/>
            <person name="Shapiro H."/>
            <person name="Shiga Y."/>
            <person name="Skalitzky C."/>
            <person name="Smith Z."/>
            <person name="Souvorov A."/>
            <person name="Sung W."/>
            <person name="Tang Z."/>
            <person name="Tsuchiya D."/>
            <person name="Tu H."/>
            <person name="Vos H."/>
            <person name="Wang M."/>
            <person name="Wolf Y.I."/>
            <person name="Yamagata H."/>
            <person name="Yamada T."/>
            <person name="Ye Y."/>
            <person name="Shaw J.R."/>
            <person name="Andrews J."/>
            <person name="Crease T.J."/>
            <person name="Tang H."/>
            <person name="Lucas S.M."/>
            <person name="Robertson H.M."/>
            <person name="Bork P."/>
            <person name="Koonin E.V."/>
            <person name="Zdobnov E.M."/>
            <person name="Grigoriev I.V."/>
            <person name="Lynch M."/>
            <person name="Boore J.L."/>
        </authorList>
    </citation>
    <scope>NUCLEOTIDE SEQUENCE [LARGE SCALE GENOMIC DNA]</scope>
</reference>
<dbReference type="PhylomeDB" id="E9FTW9"/>
<dbReference type="KEGG" id="dpx:DAPPUDRAFT_310519"/>
<evidence type="ECO:0000313" key="1">
    <source>
        <dbReference type="EMBL" id="EFX89569.1"/>
    </source>
</evidence>